<dbReference type="CDD" id="cd20739">
    <property type="entry name" value="PoNe_DUF637"/>
    <property type="match status" value="1"/>
</dbReference>
<evidence type="ECO:0000313" key="2">
    <source>
        <dbReference type="EMBL" id="OUC96328.1"/>
    </source>
</evidence>
<organism evidence="2 3">
    <name type="scientific">Streptomyces swartbergensis</name>
    <dbReference type="NCBI Taxonomy" id="487165"/>
    <lineage>
        <taxon>Bacteria</taxon>
        <taxon>Bacillati</taxon>
        <taxon>Actinomycetota</taxon>
        <taxon>Actinomycetes</taxon>
        <taxon>Kitasatosporales</taxon>
        <taxon>Streptomycetaceae</taxon>
        <taxon>Streptomyces</taxon>
    </lineage>
</organism>
<dbReference type="Proteomes" id="UP000195105">
    <property type="component" value="Unassembled WGS sequence"/>
</dbReference>
<accession>A0A243RMZ7</accession>
<keyword evidence="3" id="KW-1185">Reference proteome</keyword>
<feature type="compositionally biased region" description="Gly residues" evidence="1">
    <location>
        <begin position="513"/>
        <end position="524"/>
    </location>
</feature>
<name>A0A243RMZ7_9ACTN</name>
<protein>
    <submittedName>
        <fullName evidence="2">Uncharacterized protein</fullName>
    </submittedName>
</protein>
<comment type="caution">
    <text evidence="2">The sequence shown here is derived from an EMBL/GenBank/DDBJ whole genome shotgun (WGS) entry which is preliminary data.</text>
</comment>
<dbReference type="InterPro" id="IPR049762">
    <property type="entry name" value="PoNe_dom"/>
</dbReference>
<feature type="compositionally biased region" description="Basic and acidic residues" evidence="1">
    <location>
        <begin position="631"/>
        <end position="644"/>
    </location>
</feature>
<dbReference type="AlphaFoldDB" id="A0A243RMZ7"/>
<feature type="compositionally biased region" description="Basic and acidic residues" evidence="1">
    <location>
        <begin position="429"/>
        <end position="441"/>
    </location>
</feature>
<evidence type="ECO:0000313" key="3">
    <source>
        <dbReference type="Proteomes" id="UP000195105"/>
    </source>
</evidence>
<gene>
    <name evidence="2" type="ORF">CA983_32020</name>
</gene>
<dbReference type="RefSeq" id="WP_086604316.1">
    <property type="nucleotide sequence ID" value="NZ_NGFN01000273.1"/>
</dbReference>
<feature type="region of interest" description="Disordered" evidence="1">
    <location>
        <begin position="429"/>
        <end position="572"/>
    </location>
</feature>
<dbReference type="EMBL" id="NGFN01000273">
    <property type="protein sequence ID" value="OUC96328.1"/>
    <property type="molecule type" value="Genomic_DNA"/>
</dbReference>
<feature type="region of interest" description="Disordered" evidence="1">
    <location>
        <begin position="611"/>
        <end position="644"/>
    </location>
</feature>
<sequence>MIKPESIPLFTGDLAQLEQHIDALRDEADGIRQAGGEAHRQFQGLSAFYQAPEAEDLFASTTPVRDAADQFGDKVSTVADALRTYAAEVAPIAKRLEQLQSQATTFVAGLKTSSGEFDENWTDDADKVSEHQALMHDVAVAQAAFTAAEIACNNKITALVGGTQYVMNTGAKQFTPRGAELYGYSAEVLEQAKELPWGAPVTQSHDWWDPDDLGYYAKSFFWDGIIVDNVWGTVDGLATLAGFHGSDSAGQAWEGLVRAVVGAETYLMESGGQKPTGVFATDFAQDSKEYAKEFAKGFVAWDMWEENPSRAAATVVFNGLTLGVGPLKAASAGKAGAAARTAATVAKVGEVIDPVGAAVKVTGHAIPRIAQVTENLRGVNNVPELRTPHSVLEFADGTGRSVLVLKDGEFVVLKDGKVVSDAPLRERSLTPEASPVRERELAGVSATSRSSEVAARAGDNLSPQARLETSAGNGGGISRRPGDASSVGGAARANDPGTHGPGGGTVGNSHVGTGSGGGQGGGLDDLGRASGGTLDNGLDEVAGPHGDVTGQPAEGQRPSFMGDGTNPYGSRGTLTREQIEEIQVYRANHEPGYLKQYYRKNGTRLDLELHDESGYTPPQLTRLSDSGPWIRAKDAPEPPKPHYRDAGYIRVAADTVTSADRLRVLQDAAWERHAAVQYDNLVADWKAQTGAAHQLHGTVDTAAQWGEAKGAYKESHTAMGNATEAFGEKAAEYHYIAENHPDFEKQTLLGPENGNDQFDQVWKHEDGRIIVIEAKSSPDTELGRRTLPGGKQVSQGSKEYFYDILAAMEKRGEYDLVDDLERALDEGKLEYVVVKGERNAGTYTGYRYRRFDISRGTLP</sequence>
<reference evidence="2 3" key="1">
    <citation type="submission" date="2017-05" db="EMBL/GenBank/DDBJ databases">
        <title>Biotechnological potential of actinobacteria isolated from South African environments.</title>
        <authorList>
            <person name="Le Roes-Hill M."/>
            <person name="Prins A."/>
            <person name="Durrell K.A."/>
        </authorList>
    </citation>
    <scope>NUCLEOTIDE SEQUENCE [LARGE SCALE GENOMIC DNA]</scope>
    <source>
        <strain evidence="2 3">HMC13</strain>
    </source>
</reference>
<proteinExistence type="predicted"/>
<evidence type="ECO:0000256" key="1">
    <source>
        <dbReference type="SAM" id="MobiDB-lite"/>
    </source>
</evidence>